<dbReference type="GO" id="GO:0006888">
    <property type="term" value="P:endoplasmic reticulum to Golgi vesicle-mediated transport"/>
    <property type="evidence" value="ECO:0007669"/>
    <property type="project" value="TreeGrafter"/>
</dbReference>
<dbReference type="GO" id="GO:0005793">
    <property type="term" value="C:endoplasmic reticulum-Golgi intermediate compartment"/>
    <property type="evidence" value="ECO:0007669"/>
    <property type="project" value="TreeGrafter"/>
</dbReference>
<keyword evidence="3 7" id="KW-0732">Signal</keyword>
<dbReference type="EMBL" id="JU964888">
    <property type="protein sequence ID" value="AFJ68692.1"/>
    <property type="molecule type" value="mRNA"/>
</dbReference>
<protein>
    <submittedName>
        <fullName evidence="9">Lectin, mannose-binding 2</fullName>
    </submittedName>
</protein>
<gene>
    <name evidence="9" type="ORF">NGATSA_3016100</name>
</gene>
<keyword evidence="5 6" id="KW-0472">Membrane</keyword>
<dbReference type="Pfam" id="PF03388">
    <property type="entry name" value="Lectin_leg-like"/>
    <property type="match status" value="1"/>
</dbReference>
<dbReference type="GO" id="GO:0005537">
    <property type="term" value="F:D-mannose binding"/>
    <property type="evidence" value="ECO:0007669"/>
    <property type="project" value="TreeGrafter"/>
</dbReference>
<dbReference type="GO" id="GO:0005789">
    <property type="term" value="C:endoplasmic reticulum membrane"/>
    <property type="evidence" value="ECO:0007669"/>
    <property type="project" value="TreeGrafter"/>
</dbReference>
<comment type="subcellular location">
    <subcellularLocation>
        <location evidence="1">Membrane</location>
        <topology evidence="1">Single-pass type I membrane protein</topology>
    </subcellularLocation>
</comment>
<dbReference type="PANTHER" id="PTHR12223:SF28">
    <property type="entry name" value="LECTIN, MANNOSE BINDING 1 LIKE"/>
    <property type="match status" value="1"/>
</dbReference>
<organism evidence="9">
    <name type="scientific">Nannochloropsis gaditana (strain CCMP526)</name>
    <name type="common">Green microalga</name>
    <name type="synonym">Microchloropsis gaditana</name>
    <dbReference type="NCBI Taxonomy" id="1093141"/>
    <lineage>
        <taxon>Eukaryota</taxon>
        <taxon>Sar</taxon>
        <taxon>Stramenopiles</taxon>
        <taxon>Ochrophyta</taxon>
        <taxon>Eustigmatophyceae</taxon>
        <taxon>Eustigmatales</taxon>
        <taxon>Monodopsidaceae</taxon>
        <taxon>Nannochloropsis</taxon>
    </lineage>
</organism>
<dbReference type="SUPFAM" id="SSF49899">
    <property type="entry name" value="Concanavalin A-like lectins/glucanases"/>
    <property type="match status" value="1"/>
</dbReference>
<evidence type="ECO:0000259" key="8">
    <source>
        <dbReference type="PROSITE" id="PS51328"/>
    </source>
</evidence>
<dbReference type="PANTHER" id="PTHR12223">
    <property type="entry name" value="VESICULAR MANNOSE-BINDING LECTIN"/>
    <property type="match status" value="1"/>
</dbReference>
<proteinExistence type="evidence at transcript level"/>
<dbReference type="InterPro" id="IPR051136">
    <property type="entry name" value="Intracellular_Lectin-GPT"/>
</dbReference>
<dbReference type="PROSITE" id="PS51328">
    <property type="entry name" value="L_LECTIN_LIKE"/>
    <property type="match status" value="1"/>
</dbReference>
<sequence>MVVVRGDARSGSRLLCLVWMCCLAMIGIVSGELMLSHSFSAPFNDVQVDGKRFVSRDWSPAGETQVNQNFVRLTPDRQSKIGALWSHKALGVDAVTMTLKFRIHGQGKKFFGDGIGFWVMESPYWQEGDLHGVSHAFVGVGVAFDTFRNTEHGTRHRDVAVFVNNGDRSREEVLTGFDGCDASIRYHGERADFSVTNSSRAKLTIEGNTLSVQIDPRGQGNWFQCTTVDLSTYNLPEHWLRKAHVGLTGTTGQLADNHDVISLHTFNDLDVHPEADDLIVTPKFGRGVDLSVEERLDRVEDMMSQILHLLDEMQAHNEHQLVAIQDHIANTIRKLQSQEDVSEARIVALEQELFKSVEGTVEERLKSVEGSISNAMAHRVAAIETNLHSKVNTVMAAAGSGGGGRWPVIVMCLLLALCMFQMYRWVERLKKSHIL</sequence>
<reference evidence="9" key="2">
    <citation type="journal article" date="2012" name="Nat. Commun.">
        <title>Draft genome sequence and genetic transformation of the oleaginous alga Nannochloropis gaditana.</title>
        <authorList>
            <person name="Radakovits R."/>
            <person name="Jinkerson R.E."/>
            <person name="Fuerstenberg S.I."/>
            <person name="Tae H."/>
            <person name="Settlage R.E."/>
            <person name="Boore J.L."/>
            <person name="Posewitz M.C."/>
        </authorList>
    </citation>
    <scope>NUCLEOTIDE SEQUENCE</scope>
    <source>
        <strain evidence="9">CCMP526</strain>
    </source>
</reference>
<feature type="transmembrane region" description="Helical" evidence="6">
    <location>
        <begin position="406"/>
        <end position="426"/>
    </location>
</feature>
<keyword evidence="4 6" id="KW-1133">Transmembrane helix</keyword>
<keyword evidence="2 6" id="KW-0812">Transmembrane</keyword>
<name>I2CP59_NANGC</name>
<feature type="signal peptide" evidence="7">
    <location>
        <begin position="1"/>
        <end position="31"/>
    </location>
</feature>
<evidence type="ECO:0000256" key="3">
    <source>
        <dbReference type="ARBA" id="ARBA00022729"/>
    </source>
</evidence>
<dbReference type="InterPro" id="IPR005052">
    <property type="entry name" value="Lectin_leg"/>
</dbReference>
<dbReference type="Gene3D" id="2.60.120.200">
    <property type="match status" value="1"/>
</dbReference>
<feature type="chain" id="PRO_5003656197" evidence="7">
    <location>
        <begin position="32"/>
        <end position="435"/>
    </location>
</feature>
<dbReference type="InterPro" id="IPR013320">
    <property type="entry name" value="ConA-like_dom_sf"/>
</dbReference>
<evidence type="ECO:0000256" key="4">
    <source>
        <dbReference type="ARBA" id="ARBA00022989"/>
    </source>
</evidence>
<evidence type="ECO:0000256" key="2">
    <source>
        <dbReference type="ARBA" id="ARBA00022692"/>
    </source>
</evidence>
<evidence type="ECO:0000256" key="6">
    <source>
        <dbReference type="SAM" id="Phobius"/>
    </source>
</evidence>
<accession>I2CP59</accession>
<evidence type="ECO:0000256" key="5">
    <source>
        <dbReference type="ARBA" id="ARBA00023136"/>
    </source>
</evidence>
<evidence type="ECO:0000256" key="1">
    <source>
        <dbReference type="ARBA" id="ARBA00004479"/>
    </source>
</evidence>
<dbReference type="GO" id="GO:0000139">
    <property type="term" value="C:Golgi membrane"/>
    <property type="evidence" value="ECO:0007669"/>
    <property type="project" value="TreeGrafter"/>
</dbReference>
<evidence type="ECO:0000256" key="7">
    <source>
        <dbReference type="SAM" id="SignalP"/>
    </source>
</evidence>
<dbReference type="GO" id="GO:0030134">
    <property type="term" value="C:COPII-coated ER to Golgi transport vesicle"/>
    <property type="evidence" value="ECO:0007669"/>
    <property type="project" value="TreeGrafter"/>
</dbReference>
<feature type="domain" description="L-type lectin-like" evidence="8">
    <location>
        <begin position="31"/>
        <end position="268"/>
    </location>
</feature>
<reference evidence="9" key="1">
    <citation type="journal article" date="2012" name="Bioengineered">
        <title>Additional insights into the genome of the oleaginous model alga Nannochloropsis gaditana.</title>
        <authorList>
            <person name="Jinkerson R.E."/>
            <person name="Radakovits R."/>
            <person name="Posewitz M.C."/>
        </authorList>
    </citation>
    <scope>NUCLEOTIDE SEQUENCE</scope>
    <source>
        <strain evidence="9">CCMP526</strain>
    </source>
</reference>
<evidence type="ECO:0000313" key="9">
    <source>
        <dbReference type="EMBL" id="AFJ68692.1"/>
    </source>
</evidence>
<dbReference type="AlphaFoldDB" id="I2CP59"/>